<feature type="transmembrane region" description="Helical" evidence="1">
    <location>
        <begin position="36"/>
        <end position="55"/>
    </location>
</feature>
<evidence type="ECO:0000313" key="3">
    <source>
        <dbReference type="Proteomes" id="UP000244722"/>
    </source>
</evidence>
<evidence type="ECO:0000256" key="1">
    <source>
        <dbReference type="SAM" id="Phobius"/>
    </source>
</evidence>
<keyword evidence="1" id="KW-0472">Membrane</keyword>
<protein>
    <submittedName>
        <fullName evidence="2">Uncharacterized protein</fullName>
    </submittedName>
</protein>
<dbReference type="OrthoDB" id="5486507at2759"/>
<keyword evidence="3" id="KW-1185">Reference proteome</keyword>
<evidence type="ECO:0000313" key="2">
    <source>
        <dbReference type="EMBL" id="PUU77569.1"/>
    </source>
</evidence>
<dbReference type="EMBL" id="NESQ01000149">
    <property type="protein sequence ID" value="PUU77569.1"/>
    <property type="molecule type" value="Genomic_DNA"/>
</dbReference>
<gene>
    <name evidence="2" type="ORF">B9Z19DRAFT_157745</name>
</gene>
<name>A0A2T6ZQ03_TUBBO</name>
<sequence>MSAVSRFPIKNLLSQLNKREQKDDQGGDHSDDRSPVVIVGLVIAGLTLLLAIMSYRHSRTIRSQAVSSLLPSHFSRNPSHQGPRTLLSNLPTTTPSADFTGANPIIIYNNYSGARFGGHHLSTFSYQNNTVFSEDMGATRGGALWGSRGPEPEVTWPNK</sequence>
<reference evidence="2 3" key="1">
    <citation type="submission" date="2017-04" db="EMBL/GenBank/DDBJ databases">
        <title>Draft genome sequence of Tuber borchii Vittad., a whitish edible truffle.</title>
        <authorList>
            <consortium name="DOE Joint Genome Institute"/>
            <person name="Murat C."/>
            <person name="Kuo A."/>
            <person name="Barry K.W."/>
            <person name="Clum A."/>
            <person name="Dockter R.B."/>
            <person name="Fauchery L."/>
            <person name="Iotti M."/>
            <person name="Kohler A."/>
            <person name="Labutti K."/>
            <person name="Lindquist E.A."/>
            <person name="Lipzen A."/>
            <person name="Ohm R.A."/>
            <person name="Wang M."/>
            <person name="Grigoriev I.V."/>
            <person name="Zambonelli A."/>
            <person name="Martin F.M."/>
        </authorList>
    </citation>
    <scope>NUCLEOTIDE SEQUENCE [LARGE SCALE GENOMIC DNA]</scope>
    <source>
        <strain evidence="2 3">Tbo3840</strain>
    </source>
</reference>
<comment type="caution">
    <text evidence="2">The sequence shown here is derived from an EMBL/GenBank/DDBJ whole genome shotgun (WGS) entry which is preliminary data.</text>
</comment>
<dbReference type="AlphaFoldDB" id="A0A2T6ZQ03"/>
<keyword evidence="1" id="KW-0812">Transmembrane</keyword>
<organism evidence="2 3">
    <name type="scientific">Tuber borchii</name>
    <name type="common">White truffle</name>
    <dbReference type="NCBI Taxonomy" id="42251"/>
    <lineage>
        <taxon>Eukaryota</taxon>
        <taxon>Fungi</taxon>
        <taxon>Dikarya</taxon>
        <taxon>Ascomycota</taxon>
        <taxon>Pezizomycotina</taxon>
        <taxon>Pezizomycetes</taxon>
        <taxon>Pezizales</taxon>
        <taxon>Tuberaceae</taxon>
        <taxon>Tuber</taxon>
    </lineage>
</organism>
<proteinExistence type="predicted"/>
<keyword evidence="1" id="KW-1133">Transmembrane helix</keyword>
<accession>A0A2T6ZQ03</accession>
<dbReference type="Proteomes" id="UP000244722">
    <property type="component" value="Unassembled WGS sequence"/>
</dbReference>